<accession>A0A1H0EVT7</accession>
<organism evidence="2 3">
    <name type="scientific">Halomonas shengliensis</name>
    <dbReference type="NCBI Taxonomy" id="419597"/>
    <lineage>
        <taxon>Bacteria</taxon>
        <taxon>Pseudomonadati</taxon>
        <taxon>Pseudomonadota</taxon>
        <taxon>Gammaproteobacteria</taxon>
        <taxon>Oceanospirillales</taxon>
        <taxon>Halomonadaceae</taxon>
        <taxon>Halomonas</taxon>
    </lineage>
</organism>
<name>A0A1H0EVT7_9GAMM</name>
<evidence type="ECO:0000313" key="3">
    <source>
        <dbReference type="Proteomes" id="UP000199075"/>
    </source>
</evidence>
<evidence type="ECO:0008006" key="4">
    <source>
        <dbReference type="Google" id="ProtNLM"/>
    </source>
</evidence>
<dbReference type="Proteomes" id="UP000199075">
    <property type="component" value="Unassembled WGS sequence"/>
</dbReference>
<sequence>MKFATVSAAALAGSLMLLGATSASAATNDDINPWQHCGIGAAIFDENGTAAAISNVIWDLGTTAVTSATVSPETCSSKEVEVAQFVDQTYDQLAMETAMGEGEHLTAALGLMNCGAEARQGVVSQLRADLQEASAVAGYADQAHADKAYGFYTSLNQAAVDCSAS</sequence>
<dbReference type="OrthoDB" id="6088473at2"/>
<keyword evidence="1" id="KW-0732">Signal</keyword>
<dbReference type="EMBL" id="FNIV01000002">
    <property type="protein sequence ID" value="SDN86453.1"/>
    <property type="molecule type" value="Genomic_DNA"/>
</dbReference>
<keyword evidence="3" id="KW-1185">Reference proteome</keyword>
<evidence type="ECO:0000256" key="1">
    <source>
        <dbReference type="SAM" id="SignalP"/>
    </source>
</evidence>
<feature type="signal peptide" evidence="1">
    <location>
        <begin position="1"/>
        <end position="25"/>
    </location>
</feature>
<evidence type="ECO:0000313" key="2">
    <source>
        <dbReference type="EMBL" id="SDN86453.1"/>
    </source>
</evidence>
<dbReference type="Pfam" id="PF11220">
    <property type="entry name" value="DUF3015"/>
    <property type="match status" value="1"/>
</dbReference>
<dbReference type="RefSeq" id="WP_089677075.1">
    <property type="nucleotide sequence ID" value="NZ_FNIV01000002.1"/>
</dbReference>
<reference evidence="3" key="1">
    <citation type="submission" date="2016-10" db="EMBL/GenBank/DDBJ databases">
        <authorList>
            <person name="Varghese N."/>
            <person name="Submissions S."/>
        </authorList>
    </citation>
    <scope>NUCLEOTIDE SEQUENCE [LARGE SCALE GENOMIC DNA]</scope>
    <source>
        <strain evidence="3">CGMCC 1.6444</strain>
    </source>
</reference>
<gene>
    <name evidence="2" type="ORF">SAMN04487957_102213</name>
</gene>
<proteinExistence type="predicted"/>
<feature type="chain" id="PRO_5011667361" description="DUF3015 domain-containing protein" evidence="1">
    <location>
        <begin position="26"/>
        <end position="165"/>
    </location>
</feature>
<dbReference type="InterPro" id="IPR021383">
    <property type="entry name" value="DUF3015"/>
</dbReference>
<protein>
    <recommendedName>
        <fullName evidence="4">DUF3015 domain-containing protein</fullName>
    </recommendedName>
</protein>
<dbReference type="AlphaFoldDB" id="A0A1H0EVT7"/>